<feature type="transmembrane region" description="Helical" evidence="1">
    <location>
        <begin position="44"/>
        <end position="63"/>
    </location>
</feature>
<dbReference type="Proteomes" id="UP000696413">
    <property type="component" value="Unassembled WGS sequence"/>
</dbReference>
<dbReference type="RefSeq" id="WP_073678864.1">
    <property type="nucleotide sequence ID" value="NZ_CP092364.2"/>
</dbReference>
<gene>
    <name evidence="2" type="ORF">KL859_21375</name>
</gene>
<keyword evidence="1" id="KW-0812">Transmembrane</keyword>
<name>A0ABS6HS06_MYCGD</name>
<keyword evidence="1" id="KW-1133">Transmembrane helix</keyword>
<proteinExistence type="predicted"/>
<evidence type="ECO:0000313" key="2">
    <source>
        <dbReference type="EMBL" id="MBU8825411.1"/>
    </source>
</evidence>
<evidence type="ECO:0000256" key="1">
    <source>
        <dbReference type="SAM" id="Phobius"/>
    </source>
</evidence>
<feature type="transmembrane region" description="Helical" evidence="1">
    <location>
        <begin position="69"/>
        <end position="85"/>
    </location>
</feature>
<accession>A0ABS6HS06</accession>
<comment type="caution">
    <text evidence="2">The sequence shown here is derived from an EMBL/GenBank/DDBJ whole genome shotgun (WGS) entry which is preliminary data.</text>
</comment>
<dbReference type="EMBL" id="JAHBOM010000016">
    <property type="protein sequence ID" value="MBU8825411.1"/>
    <property type="molecule type" value="Genomic_DNA"/>
</dbReference>
<keyword evidence="3" id="KW-1185">Reference proteome</keyword>
<keyword evidence="1" id="KW-0472">Membrane</keyword>
<protein>
    <recommendedName>
        <fullName evidence="4">Transmembrane protein</fullName>
    </recommendedName>
</protein>
<evidence type="ECO:0000313" key="3">
    <source>
        <dbReference type="Proteomes" id="UP000696413"/>
    </source>
</evidence>
<organism evidence="2 3">
    <name type="scientific">Mycolicibacterium goodii</name>
    <name type="common">Mycobacterium goodii</name>
    <dbReference type="NCBI Taxonomy" id="134601"/>
    <lineage>
        <taxon>Bacteria</taxon>
        <taxon>Bacillati</taxon>
        <taxon>Actinomycetota</taxon>
        <taxon>Actinomycetes</taxon>
        <taxon>Mycobacteriales</taxon>
        <taxon>Mycobacteriaceae</taxon>
        <taxon>Mycolicibacterium</taxon>
    </lineage>
</organism>
<evidence type="ECO:0008006" key="4">
    <source>
        <dbReference type="Google" id="ProtNLM"/>
    </source>
</evidence>
<reference evidence="2 3" key="1">
    <citation type="submission" date="2021-05" db="EMBL/GenBank/DDBJ databases">
        <title>Draft Genome Sequences of Clinical Respiratory Isolates of Mycobacterium goodii Recovered in Ireland.</title>
        <authorList>
            <person name="Flanagan P.R."/>
            <person name="Mok S."/>
            <person name="Roycroft E."/>
            <person name="Rogers T.R."/>
            <person name="Fitzgibbon M."/>
        </authorList>
    </citation>
    <scope>NUCLEOTIDE SEQUENCE [LARGE SCALE GENOMIC DNA]</scope>
    <source>
        <strain evidence="2 3">14IE55</strain>
    </source>
</reference>
<feature type="transmembrane region" description="Helical" evidence="1">
    <location>
        <begin position="12"/>
        <end position="35"/>
    </location>
</feature>
<sequence length="107" mass="11363">MEASSTSSAASAVATVFLVAGAAVLFVGVVSLFLAKDKQLERRLYWATAAVGGLLVSLAALHMGWATVAASYLAILFVTALYAFLRTDYLKIGSRIYSAWDLIGRSK</sequence>